<proteinExistence type="predicted"/>
<dbReference type="Pfam" id="PF02901">
    <property type="entry name" value="PFL-like"/>
    <property type="match status" value="1"/>
</dbReference>
<gene>
    <name evidence="2" type="ORF">F8A88_10035</name>
</gene>
<dbReference type="EMBL" id="WAIE01000004">
    <property type="protein sequence ID" value="KAB1441287.1"/>
    <property type="molecule type" value="Genomic_DNA"/>
</dbReference>
<organism evidence="2 3">
    <name type="scientific">Pseudodesulfovibrio senegalensis</name>
    <dbReference type="NCBI Taxonomy" id="1721087"/>
    <lineage>
        <taxon>Bacteria</taxon>
        <taxon>Pseudomonadati</taxon>
        <taxon>Thermodesulfobacteriota</taxon>
        <taxon>Desulfovibrionia</taxon>
        <taxon>Desulfovibrionales</taxon>
        <taxon>Desulfovibrionaceae</taxon>
    </lineage>
</organism>
<evidence type="ECO:0000313" key="2">
    <source>
        <dbReference type="EMBL" id="KAB1441287.1"/>
    </source>
</evidence>
<evidence type="ECO:0000313" key="3">
    <source>
        <dbReference type="Proteomes" id="UP000438699"/>
    </source>
</evidence>
<sequence length="326" mass="36286">MSQRISQLRDEARAHCPAVSLERAVLVTDYCRERGGPQHGPEDRAELFRHLCMTRRVHVGENELIVGERGPVPGVVPLYPEQMGSVDGLVPEGEPVYEADAGMAQSFDQAVGWWRDALARDGNKDQHIWQVGFGDDFPRLCHKGILARKAVIARALGAEDAGPDSRQQARLRAELNAEDIACNGIMIFAVRHAQQADEMAEALERKGDDPERAAQLRHMADACRRVPAHSPCDFWEALQMYWFMHLGTMMERPQCEPVRVGELLDFLTPYYETDTKEGGMPGEFAKELVACFMVKAHTHGMLALPESADGELAARMLEVAGELSIE</sequence>
<accession>A0A6N6N053</accession>
<comment type="caution">
    <text evidence="2">The sequence shown here is derived from an EMBL/GenBank/DDBJ whole genome shotgun (WGS) entry which is preliminary data.</text>
</comment>
<name>A0A6N6N053_9BACT</name>
<dbReference type="SUPFAM" id="SSF51998">
    <property type="entry name" value="PFL-like glycyl radical enzymes"/>
    <property type="match status" value="1"/>
</dbReference>
<dbReference type="InterPro" id="IPR004184">
    <property type="entry name" value="PFL_dom"/>
</dbReference>
<protein>
    <recommendedName>
        <fullName evidence="1">PFL domain-containing protein</fullName>
    </recommendedName>
</protein>
<dbReference type="Gene3D" id="3.20.70.20">
    <property type="match status" value="1"/>
</dbReference>
<evidence type="ECO:0000259" key="1">
    <source>
        <dbReference type="PROSITE" id="PS51554"/>
    </source>
</evidence>
<dbReference type="AlphaFoldDB" id="A0A6N6N053"/>
<dbReference type="Proteomes" id="UP000438699">
    <property type="component" value="Unassembled WGS sequence"/>
</dbReference>
<dbReference type="GO" id="GO:0003824">
    <property type="term" value="F:catalytic activity"/>
    <property type="evidence" value="ECO:0007669"/>
    <property type="project" value="InterPro"/>
</dbReference>
<reference evidence="2 3" key="1">
    <citation type="journal article" date="2017" name="Int. J. Syst. Evol. Microbiol.">
        <title>Desulfovibrio senegalensis sp. nov., a mesophilic sulfate reducer isolated from marine sediment.</title>
        <authorList>
            <person name="Thioye A."/>
            <person name="Gam Z.B.A."/>
            <person name="Mbengue M."/>
            <person name="Cayol J.L."/>
            <person name="Joseph-Bartoli M."/>
            <person name="Toure-Kane C."/>
            <person name="Labat M."/>
        </authorList>
    </citation>
    <scope>NUCLEOTIDE SEQUENCE [LARGE SCALE GENOMIC DNA]</scope>
    <source>
        <strain evidence="2 3">DSM 101509</strain>
    </source>
</reference>
<dbReference type="InterPro" id="IPR051215">
    <property type="entry name" value="GRE"/>
</dbReference>
<feature type="domain" description="PFL" evidence="1">
    <location>
        <begin position="3"/>
        <end position="326"/>
    </location>
</feature>
<dbReference type="GO" id="GO:0005829">
    <property type="term" value="C:cytosol"/>
    <property type="evidence" value="ECO:0007669"/>
    <property type="project" value="TreeGrafter"/>
</dbReference>
<dbReference type="PANTHER" id="PTHR43641">
    <property type="entry name" value="FORMATE ACETYLTRANSFERASE 3-RELATED"/>
    <property type="match status" value="1"/>
</dbReference>
<dbReference type="OrthoDB" id="9803969at2"/>
<dbReference type="RefSeq" id="WP_151151030.1">
    <property type="nucleotide sequence ID" value="NZ_WAIE01000004.1"/>
</dbReference>
<dbReference type="PANTHER" id="PTHR43641:SF2">
    <property type="entry name" value="DEHYDRATASE YBIW-RELATED"/>
    <property type="match status" value="1"/>
</dbReference>
<keyword evidence="3" id="KW-1185">Reference proteome</keyword>
<dbReference type="PROSITE" id="PS51554">
    <property type="entry name" value="PFL"/>
    <property type="match status" value="1"/>
</dbReference>